<sequence length="316" mass="32355">MKAIAVTKIGAEPQEIELAKPVVKPGQILVKLAAAGLNPFDWRVAEGLLEGKLPHIFPLVLGVDGAGEVEAIAPDVTRFRPGDRLVGSFLFGVVGAGSYAQYAAIDQHAALAQVPDAVSLNAAAALPVAAGAALKALEKLALPAGSQVVIVGASGGVGRFAVQLAKLQGLTVIATGAADSRASLHTLGADVVIDHHQAPLAQQLLQRYPQGVDGIIDLASDVDGFSALLVSVHHGGAAVSTLGAALPDRLRPRGLHGGNLNAQINAEELALLVEKVARGELQIPLERMVSIRQAPAMLAASKAGGARGKTVLNIDW</sequence>
<dbReference type="SUPFAM" id="SSF51735">
    <property type="entry name" value="NAD(P)-binding Rossmann-fold domains"/>
    <property type="match status" value="1"/>
</dbReference>
<dbReference type="CDD" id="cd05289">
    <property type="entry name" value="MDR_like_2"/>
    <property type="match status" value="1"/>
</dbReference>
<evidence type="ECO:0000313" key="3">
    <source>
        <dbReference type="Proteomes" id="UP000281391"/>
    </source>
</evidence>
<organism evidence="2 3">
    <name type="scientific">Serratia odorifera</name>
    <dbReference type="NCBI Taxonomy" id="618"/>
    <lineage>
        <taxon>Bacteria</taxon>
        <taxon>Pseudomonadati</taxon>
        <taxon>Pseudomonadota</taxon>
        <taxon>Gammaproteobacteria</taxon>
        <taxon>Enterobacterales</taxon>
        <taxon>Yersiniaceae</taxon>
        <taxon>Serratia</taxon>
    </lineage>
</organism>
<dbReference type="InterPro" id="IPR013154">
    <property type="entry name" value="ADH-like_N"/>
</dbReference>
<dbReference type="Pfam" id="PF08240">
    <property type="entry name" value="ADH_N"/>
    <property type="match status" value="1"/>
</dbReference>
<proteinExistence type="predicted"/>
<dbReference type="GO" id="GO:0016491">
    <property type="term" value="F:oxidoreductase activity"/>
    <property type="evidence" value="ECO:0007669"/>
    <property type="project" value="InterPro"/>
</dbReference>
<dbReference type="SUPFAM" id="SSF50129">
    <property type="entry name" value="GroES-like"/>
    <property type="match status" value="1"/>
</dbReference>
<dbReference type="PANTHER" id="PTHR44013">
    <property type="entry name" value="ZINC-TYPE ALCOHOL DEHYDROGENASE-LIKE PROTEIN C16A3.02C"/>
    <property type="match status" value="1"/>
</dbReference>
<dbReference type="SMART" id="SM00829">
    <property type="entry name" value="PKS_ER"/>
    <property type="match status" value="1"/>
</dbReference>
<dbReference type="EMBL" id="LR134117">
    <property type="protein sequence ID" value="VDZ62961.1"/>
    <property type="molecule type" value="Genomic_DNA"/>
</dbReference>
<protein>
    <submittedName>
        <fullName evidence="2">Zinc-type alcohol dehydrogenase-like protein SA1988</fullName>
    </submittedName>
</protein>
<dbReference type="Pfam" id="PF00107">
    <property type="entry name" value="ADH_zinc_N"/>
    <property type="match status" value="1"/>
</dbReference>
<evidence type="ECO:0000259" key="1">
    <source>
        <dbReference type="SMART" id="SM00829"/>
    </source>
</evidence>
<accession>A0A3S4DR88</accession>
<dbReference type="InterPro" id="IPR036291">
    <property type="entry name" value="NAD(P)-bd_dom_sf"/>
</dbReference>
<dbReference type="InterPro" id="IPR013149">
    <property type="entry name" value="ADH-like_C"/>
</dbReference>
<dbReference type="InterPro" id="IPR052733">
    <property type="entry name" value="Chloroplast_QOR"/>
</dbReference>
<evidence type="ECO:0000313" key="2">
    <source>
        <dbReference type="EMBL" id="VDZ62961.1"/>
    </source>
</evidence>
<dbReference type="Gene3D" id="3.40.50.720">
    <property type="entry name" value="NAD(P)-binding Rossmann-like Domain"/>
    <property type="match status" value="1"/>
</dbReference>
<gene>
    <name evidence="2" type="ORF">NCTC11214_04282</name>
</gene>
<name>A0A3S4DR88_SEROD</name>
<dbReference type="RefSeq" id="WP_004962633.1">
    <property type="nucleotide sequence ID" value="NZ_LR134117.1"/>
</dbReference>
<dbReference type="AlphaFoldDB" id="A0A3S4DR88"/>
<dbReference type="PANTHER" id="PTHR44013:SF1">
    <property type="entry name" value="ZINC-TYPE ALCOHOL DEHYDROGENASE-LIKE PROTEIN C16A3.02C"/>
    <property type="match status" value="1"/>
</dbReference>
<dbReference type="InterPro" id="IPR011032">
    <property type="entry name" value="GroES-like_sf"/>
</dbReference>
<feature type="domain" description="Enoyl reductase (ER)" evidence="1">
    <location>
        <begin position="10"/>
        <end position="312"/>
    </location>
</feature>
<dbReference type="InterPro" id="IPR020843">
    <property type="entry name" value="ER"/>
</dbReference>
<dbReference type="Gene3D" id="3.90.180.10">
    <property type="entry name" value="Medium-chain alcohol dehydrogenases, catalytic domain"/>
    <property type="match status" value="1"/>
</dbReference>
<dbReference type="KEGG" id="sof:NCTC11214_04282"/>
<reference evidence="2 3" key="1">
    <citation type="submission" date="2018-12" db="EMBL/GenBank/DDBJ databases">
        <authorList>
            <consortium name="Pathogen Informatics"/>
        </authorList>
    </citation>
    <scope>NUCLEOTIDE SEQUENCE [LARGE SCALE GENOMIC DNA]</scope>
    <source>
        <strain evidence="2 3">NCTC11214</strain>
    </source>
</reference>
<dbReference type="Proteomes" id="UP000281391">
    <property type="component" value="Chromosome"/>
</dbReference>